<dbReference type="PANTHER" id="PTHR11360">
    <property type="entry name" value="MONOCARBOXYLATE TRANSPORTER"/>
    <property type="match status" value="1"/>
</dbReference>
<evidence type="ECO:0000256" key="3">
    <source>
        <dbReference type="SAM" id="MobiDB-lite"/>
    </source>
</evidence>
<name>A0A0W7VXC8_9HYPO</name>
<evidence type="ECO:0000256" key="2">
    <source>
        <dbReference type="ARBA" id="ARBA00006727"/>
    </source>
</evidence>
<feature type="transmembrane region" description="Helical" evidence="4">
    <location>
        <begin position="162"/>
        <end position="182"/>
    </location>
</feature>
<feature type="transmembrane region" description="Helical" evidence="4">
    <location>
        <begin position="101"/>
        <end position="120"/>
    </location>
</feature>
<comment type="subcellular location">
    <subcellularLocation>
        <location evidence="1">Membrane</location>
        <topology evidence="1">Multi-pass membrane protein</topology>
    </subcellularLocation>
</comment>
<evidence type="ECO:0000313" key="6">
    <source>
        <dbReference type="EMBL" id="PON25086.1"/>
    </source>
</evidence>
<keyword evidence="7" id="KW-1185">Reference proteome</keyword>
<gene>
    <name evidence="6" type="ORF">TGAM01_v206167</name>
    <name evidence="5" type="ORF">TGAMA5MH_01005</name>
</gene>
<feature type="compositionally biased region" description="Low complexity" evidence="3">
    <location>
        <begin position="16"/>
        <end position="28"/>
    </location>
</feature>
<dbReference type="Gene3D" id="1.20.1250.20">
    <property type="entry name" value="MFS general substrate transporter like domains"/>
    <property type="match status" value="1"/>
</dbReference>
<evidence type="ECO:0000313" key="7">
    <source>
        <dbReference type="Proteomes" id="UP000054821"/>
    </source>
</evidence>
<sequence length="421" mass="45347">MMESVDDKKTEAIPNSESASESLSPPSSSASLSPWTGYLQILAGHLMIFDTFGYIGSWGLFQSYYISTLGRSQSDISWIGSLQIFLIYFVGTFSGRVLDAGYLRTTLAVGCSLQIIGIFTTASATAYWQILLSQGICVGLGDGLIFCPMISLISTYYEKNRALAVSFAAAGAATGGMVFPSIARQLIPTLGEPWAVRVMGFVFVFNSVIALVVVRPKVAPRKSGAFIEWEAFKELPYLLYAIGIFLSLWGLYFAYFYISIFGSKILHIPSAPSFYLIIAINGIGLPGRIFPAYLATRVVGNALYVLTPITFSAGVLLYLWKYVTSYNGFLAWIIVYGFFANAVQSLFVGSVGSLTKDPQKMGVRVGMIFTIISFACLTGPPIAGALIDLDNGNFLNAQIFGITSVVCGSAVLAAAAVASKR</sequence>
<dbReference type="OrthoDB" id="5212574at2759"/>
<feature type="transmembrane region" description="Helical" evidence="4">
    <location>
        <begin position="366"/>
        <end position="387"/>
    </location>
</feature>
<feature type="region of interest" description="Disordered" evidence="3">
    <location>
        <begin position="1"/>
        <end position="28"/>
    </location>
</feature>
<keyword evidence="4" id="KW-0812">Transmembrane</keyword>
<dbReference type="InterPro" id="IPR036259">
    <property type="entry name" value="MFS_trans_sf"/>
</dbReference>
<feature type="transmembrane region" description="Helical" evidence="4">
    <location>
        <begin position="76"/>
        <end position="94"/>
    </location>
</feature>
<feature type="transmembrane region" description="Helical" evidence="4">
    <location>
        <begin position="37"/>
        <end position="56"/>
    </location>
</feature>
<dbReference type="GeneID" id="29982664"/>
<comment type="similarity">
    <text evidence="2">Belongs to the major facilitator superfamily. Monocarboxylate porter (TC 2.A.1.13) family.</text>
</comment>
<feature type="transmembrane region" description="Helical" evidence="4">
    <location>
        <begin position="302"/>
        <end position="323"/>
    </location>
</feature>
<dbReference type="GO" id="GO:0016020">
    <property type="term" value="C:membrane"/>
    <property type="evidence" value="ECO:0007669"/>
    <property type="project" value="UniProtKB-SubCell"/>
</dbReference>
<dbReference type="GO" id="GO:0022857">
    <property type="term" value="F:transmembrane transporter activity"/>
    <property type="evidence" value="ECO:0007669"/>
    <property type="project" value="InterPro"/>
</dbReference>
<feature type="transmembrane region" description="Helical" evidence="4">
    <location>
        <begin position="329"/>
        <end position="354"/>
    </location>
</feature>
<feature type="transmembrane region" description="Helical" evidence="4">
    <location>
        <begin position="194"/>
        <end position="214"/>
    </location>
</feature>
<dbReference type="EMBL" id="MTYH01000012">
    <property type="protein sequence ID" value="PNP47953.1"/>
    <property type="molecule type" value="Genomic_DNA"/>
</dbReference>
<keyword evidence="4" id="KW-0472">Membrane</keyword>
<evidence type="ECO:0000256" key="1">
    <source>
        <dbReference type="ARBA" id="ARBA00004141"/>
    </source>
</evidence>
<dbReference type="AlphaFoldDB" id="A0A0W7VXC8"/>
<keyword evidence="4" id="KW-1133">Transmembrane helix</keyword>
<reference evidence="6 7" key="1">
    <citation type="journal article" date="2016" name="Genome Announc.">
        <title>Draft Whole-Genome Sequence of Trichoderma gamsii T6085, a Promising Biocontrol Agent of Fusarium Head Blight on Wheat.</title>
        <authorList>
            <person name="Baroncelli R."/>
            <person name="Zapparata A."/>
            <person name="Piaggeschi G."/>
            <person name="Sarrocco S."/>
            <person name="Vannacci G."/>
        </authorList>
    </citation>
    <scope>NUCLEOTIDE SEQUENCE [LARGE SCALE GENOMIC DNA]</scope>
    <source>
        <strain evidence="6 7">T6085</strain>
    </source>
</reference>
<dbReference type="InterPro" id="IPR011701">
    <property type="entry name" value="MFS"/>
</dbReference>
<feature type="transmembrane region" description="Helical" evidence="4">
    <location>
        <begin position="126"/>
        <end position="150"/>
    </location>
</feature>
<reference evidence="6" key="3">
    <citation type="submission" date="2017-08" db="EMBL/GenBank/DDBJ databases">
        <title>Trichoderma gamsii strain T6085, whole genome shotgun sequencing project.</title>
        <authorList>
            <person name="Baroncelli R."/>
        </authorList>
    </citation>
    <scope>NUCLEOTIDE SEQUENCE</scope>
    <source>
        <strain evidence="6">T6085</strain>
    </source>
</reference>
<dbReference type="Proteomes" id="UP000236546">
    <property type="component" value="Unassembled WGS sequence"/>
</dbReference>
<organism evidence="6 7">
    <name type="scientific">Trichoderma gamsii</name>
    <dbReference type="NCBI Taxonomy" id="398673"/>
    <lineage>
        <taxon>Eukaryota</taxon>
        <taxon>Fungi</taxon>
        <taxon>Dikarya</taxon>
        <taxon>Ascomycota</taxon>
        <taxon>Pezizomycotina</taxon>
        <taxon>Sordariomycetes</taxon>
        <taxon>Hypocreomycetidae</taxon>
        <taxon>Hypocreales</taxon>
        <taxon>Hypocreaceae</taxon>
        <taxon>Trichoderma</taxon>
    </lineage>
</organism>
<feature type="transmembrane region" description="Helical" evidence="4">
    <location>
        <begin position="270"/>
        <end position="290"/>
    </location>
</feature>
<reference evidence="5 8" key="2">
    <citation type="submission" date="2017-02" db="EMBL/GenBank/DDBJ databases">
        <title>Genomes of Trichoderma spp. with biocontrol activity.</title>
        <authorList>
            <person name="Gardiner D."/>
            <person name="Kazan K."/>
            <person name="Vos C."/>
            <person name="Harvey P."/>
        </authorList>
    </citation>
    <scope>NUCLEOTIDE SEQUENCE [LARGE SCALE GENOMIC DNA]</scope>
    <source>
        <strain evidence="5 8">A5MH</strain>
    </source>
</reference>
<evidence type="ECO:0000256" key="4">
    <source>
        <dbReference type="SAM" id="Phobius"/>
    </source>
</evidence>
<dbReference type="PANTHER" id="PTHR11360:SF130">
    <property type="entry name" value="MAJOR FACILITATOR SUPERFAMILY (MFS) PROFILE DOMAIN-CONTAINING PROTEIN-RELATED"/>
    <property type="match status" value="1"/>
</dbReference>
<feature type="compositionally biased region" description="Basic and acidic residues" evidence="3">
    <location>
        <begin position="1"/>
        <end position="11"/>
    </location>
</feature>
<feature type="transmembrane region" description="Helical" evidence="4">
    <location>
        <begin position="235"/>
        <end position="258"/>
    </location>
</feature>
<proteinExistence type="inferred from homology"/>
<protein>
    <submittedName>
        <fullName evidence="6">Riboflavin transporter MCH5</fullName>
    </submittedName>
</protein>
<dbReference type="Pfam" id="PF07690">
    <property type="entry name" value="MFS_1"/>
    <property type="match status" value="1"/>
</dbReference>
<dbReference type="RefSeq" id="XP_018664088.1">
    <property type="nucleotide sequence ID" value="XM_018802581.1"/>
</dbReference>
<dbReference type="SUPFAM" id="SSF103473">
    <property type="entry name" value="MFS general substrate transporter"/>
    <property type="match status" value="1"/>
</dbReference>
<evidence type="ECO:0000313" key="5">
    <source>
        <dbReference type="EMBL" id="PNP47953.1"/>
    </source>
</evidence>
<feature type="transmembrane region" description="Helical" evidence="4">
    <location>
        <begin position="399"/>
        <end position="418"/>
    </location>
</feature>
<dbReference type="Proteomes" id="UP000054821">
    <property type="component" value="Unassembled WGS sequence"/>
</dbReference>
<comment type="caution">
    <text evidence="6">The sequence shown here is derived from an EMBL/GenBank/DDBJ whole genome shotgun (WGS) entry which is preliminary data.</text>
</comment>
<evidence type="ECO:0000313" key="8">
    <source>
        <dbReference type="Proteomes" id="UP000236546"/>
    </source>
</evidence>
<accession>A0A0W7VXC8</accession>
<dbReference type="EMBL" id="JPDN02000020">
    <property type="protein sequence ID" value="PON25086.1"/>
    <property type="molecule type" value="Genomic_DNA"/>
</dbReference>
<dbReference type="InterPro" id="IPR050327">
    <property type="entry name" value="Proton-linked_MCT"/>
</dbReference>